<accession>A0A4R2LAE3</accession>
<gene>
    <name evidence="7" type="ORF">EV212_10834</name>
</gene>
<feature type="coiled-coil region" evidence="1">
    <location>
        <begin position="102"/>
        <end position="136"/>
    </location>
</feature>
<keyword evidence="3" id="KW-1133">Transmembrane helix</keyword>
<dbReference type="SUPFAM" id="SSF111369">
    <property type="entry name" value="HlyD-like secretion proteins"/>
    <property type="match status" value="1"/>
</dbReference>
<keyword evidence="3" id="KW-0812">Transmembrane</keyword>
<proteinExistence type="predicted"/>
<feature type="domain" description="Multidrug resistance protein MdtA-like C-terminal permuted SH3" evidence="4">
    <location>
        <begin position="331"/>
        <end position="372"/>
    </location>
</feature>
<evidence type="ECO:0000259" key="5">
    <source>
        <dbReference type="Pfam" id="PF25984"/>
    </source>
</evidence>
<dbReference type="Pfam" id="PF25990">
    <property type="entry name" value="Beta-barrel_YknX"/>
    <property type="match status" value="1"/>
</dbReference>
<organism evidence="7 8">
    <name type="scientific">Frisingicoccus caecimuris</name>
    <dbReference type="NCBI Taxonomy" id="1796636"/>
    <lineage>
        <taxon>Bacteria</taxon>
        <taxon>Bacillati</taxon>
        <taxon>Bacillota</taxon>
        <taxon>Clostridia</taxon>
        <taxon>Lachnospirales</taxon>
        <taxon>Lachnospiraceae</taxon>
        <taxon>Frisingicoccus</taxon>
    </lineage>
</organism>
<evidence type="ECO:0000259" key="6">
    <source>
        <dbReference type="Pfam" id="PF25990"/>
    </source>
</evidence>
<name>A0A4R2LAE3_9FIRM</name>
<dbReference type="InterPro" id="IPR058627">
    <property type="entry name" value="MdtA-like_C"/>
</dbReference>
<feature type="region of interest" description="Disordered" evidence="2">
    <location>
        <begin position="389"/>
        <end position="408"/>
    </location>
</feature>
<evidence type="ECO:0000259" key="4">
    <source>
        <dbReference type="Pfam" id="PF25967"/>
    </source>
</evidence>
<feature type="domain" description="YknX-like beta-barrel" evidence="6">
    <location>
        <begin position="222"/>
        <end position="307"/>
    </location>
</feature>
<dbReference type="EMBL" id="SLXA01000008">
    <property type="protein sequence ID" value="TCO84276.1"/>
    <property type="molecule type" value="Genomic_DNA"/>
</dbReference>
<reference evidence="7 8" key="1">
    <citation type="submission" date="2019-03" db="EMBL/GenBank/DDBJ databases">
        <title>Genomic Encyclopedia of Type Strains, Phase IV (KMG-IV): sequencing the most valuable type-strain genomes for metagenomic binning, comparative biology and taxonomic classification.</title>
        <authorList>
            <person name="Goeker M."/>
        </authorList>
    </citation>
    <scope>NUCLEOTIDE SEQUENCE [LARGE SCALE GENOMIC DNA]</scope>
    <source>
        <strain evidence="7 8">DSM 28559</strain>
    </source>
</reference>
<dbReference type="Proteomes" id="UP000295711">
    <property type="component" value="Unassembled WGS sequence"/>
</dbReference>
<protein>
    <submittedName>
        <fullName evidence="7">HlyD family secretion protein</fullName>
    </submittedName>
</protein>
<dbReference type="AlphaFoldDB" id="A0A4R2LAE3"/>
<sequence length="408" mass="45326">MTKKKKIIFVSAGAAIVLVLLIGIWFLVFRKSSSPADGVVAYTTPVSMLTNTSIGTVNRYAGVVEPQKTIKIQKASDKNVKEVFVKEGDTVTKGAPLFSYDTDEIQMKLSEAELELERITTEISTLYNQIETLQNEKAKAPESEAFSYTTQILTAQNDVKRAEYNQKSKGVEIEQIRKSLENSTITSEIDGVVKSINDGSQASYGYDNDTSYMTILSNNEYRIKGTINEQNMYAISTGQEMLVHSRIDENLTWRGTVTEIDTENPVSSQNNMYSSGSDTNTSSSSYNFYVELNDEAALMLGQHVFMEPDFGQAGAKEDLWLPAYYLIIDGNDAYVWVCGKNDKLEKRQITTGEHDEEMDEYEITSGLTPEDAIAFPEDTLTEGMPCVNAGSQEDSDMGISDNMEGMVE</sequence>
<feature type="domain" description="YknX-like barrel-sandwich hybrid" evidence="5">
    <location>
        <begin position="79"/>
        <end position="205"/>
    </location>
</feature>
<evidence type="ECO:0000313" key="7">
    <source>
        <dbReference type="EMBL" id="TCO84276.1"/>
    </source>
</evidence>
<keyword evidence="8" id="KW-1185">Reference proteome</keyword>
<dbReference type="Pfam" id="PF25967">
    <property type="entry name" value="RND-MFP_C"/>
    <property type="match status" value="1"/>
</dbReference>
<evidence type="ECO:0000256" key="2">
    <source>
        <dbReference type="SAM" id="MobiDB-lite"/>
    </source>
</evidence>
<dbReference type="PANTHER" id="PTHR30469">
    <property type="entry name" value="MULTIDRUG RESISTANCE PROTEIN MDTA"/>
    <property type="match status" value="1"/>
</dbReference>
<feature type="transmembrane region" description="Helical" evidence="3">
    <location>
        <begin position="7"/>
        <end position="28"/>
    </location>
</feature>
<comment type="caution">
    <text evidence="7">The sequence shown here is derived from an EMBL/GenBank/DDBJ whole genome shotgun (WGS) entry which is preliminary data.</text>
</comment>
<dbReference type="GO" id="GO:0015562">
    <property type="term" value="F:efflux transmembrane transporter activity"/>
    <property type="evidence" value="ECO:0007669"/>
    <property type="project" value="TreeGrafter"/>
</dbReference>
<dbReference type="InterPro" id="IPR058639">
    <property type="entry name" value="BSH_YknX-like"/>
</dbReference>
<dbReference type="Gene3D" id="2.40.30.170">
    <property type="match status" value="1"/>
</dbReference>
<evidence type="ECO:0000256" key="1">
    <source>
        <dbReference type="SAM" id="Coils"/>
    </source>
</evidence>
<dbReference type="Pfam" id="PF25984">
    <property type="entry name" value="BSH_YknX"/>
    <property type="match status" value="1"/>
</dbReference>
<evidence type="ECO:0000256" key="3">
    <source>
        <dbReference type="SAM" id="Phobius"/>
    </source>
</evidence>
<dbReference type="Gene3D" id="2.40.420.20">
    <property type="match status" value="1"/>
</dbReference>
<evidence type="ECO:0000313" key="8">
    <source>
        <dbReference type="Proteomes" id="UP000295711"/>
    </source>
</evidence>
<keyword evidence="1" id="KW-0175">Coiled coil</keyword>
<dbReference type="RefSeq" id="WP_165873344.1">
    <property type="nucleotide sequence ID" value="NZ_JANKAQ010000009.1"/>
</dbReference>
<dbReference type="InterPro" id="IPR058636">
    <property type="entry name" value="Beta-barrel_YknX"/>
</dbReference>
<dbReference type="GO" id="GO:1990281">
    <property type="term" value="C:efflux pump complex"/>
    <property type="evidence" value="ECO:0007669"/>
    <property type="project" value="TreeGrafter"/>
</dbReference>
<keyword evidence="3" id="KW-0472">Membrane</keyword>
<dbReference type="Gene3D" id="2.40.50.100">
    <property type="match status" value="1"/>
</dbReference>